<evidence type="ECO:0000256" key="12">
    <source>
        <dbReference type="ARBA" id="ARBA00023180"/>
    </source>
</evidence>
<evidence type="ECO:0000256" key="1">
    <source>
        <dbReference type="ARBA" id="ARBA00004167"/>
    </source>
</evidence>
<name>A0AA88XZ58_PINIB</name>
<dbReference type="PANTHER" id="PTHR24365:SF541">
    <property type="entry name" value="PROTEIN TOLL-RELATED"/>
    <property type="match status" value="1"/>
</dbReference>
<dbReference type="PROSITE" id="PS50104">
    <property type="entry name" value="TIR"/>
    <property type="match status" value="1"/>
</dbReference>
<keyword evidence="10 14" id="KW-0472">Membrane</keyword>
<accession>A0AA88XZ58</accession>
<dbReference type="SMART" id="SM00364">
    <property type="entry name" value="LRR_BAC"/>
    <property type="match status" value="7"/>
</dbReference>
<dbReference type="InterPro" id="IPR000157">
    <property type="entry name" value="TIR_dom"/>
</dbReference>
<evidence type="ECO:0000256" key="5">
    <source>
        <dbReference type="ARBA" id="ARBA00022614"/>
    </source>
</evidence>
<comment type="caution">
    <text evidence="17">The sequence shown here is derived from an EMBL/GenBank/DDBJ whole genome shotgun (WGS) entry which is preliminary data.</text>
</comment>
<evidence type="ECO:0000256" key="7">
    <source>
        <dbReference type="ARBA" id="ARBA00022729"/>
    </source>
</evidence>
<evidence type="ECO:0000256" key="13">
    <source>
        <dbReference type="SAM" id="MobiDB-lite"/>
    </source>
</evidence>
<dbReference type="Proteomes" id="UP001186944">
    <property type="component" value="Unassembled WGS sequence"/>
</dbReference>
<dbReference type="InterPro" id="IPR032675">
    <property type="entry name" value="LRR_dom_sf"/>
</dbReference>
<dbReference type="InterPro" id="IPR001611">
    <property type="entry name" value="Leu-rich_rpt"/>
</dbReference>
<dbReference type="InterPro" id="IPR026906">
    <property type="entry name" value="LRR_5"/>
</dbReference>
<dbReference type="SMART" id="SM00369">
    <property type="entry name" value="LRR_TYP"/>
    <property type="match status" value="19"/>
</dbReference>
<feature type="chain" id="PRO_5041737005" description="TIR domain-containing protein" evidence="15">
    <location>
        <begin position="25"/>
        <end position="1211"/>
    </location>
</feature>
<evidence type="ECO:0000256" key="9">
    <source>
        <dbReference type="ARBA" id="ARBA00022989"/>
    </source>
</evidence>
<sequence length="1211" mass="138545">MRNPNDISVLTIAVFLLSSGLVSSQSLMDSYPCPKECTCTQRKPGAILVDVVCNLKRLNFFSNFSVIQTTIPSILYVVCISPEEAELRNFMFKDLRSFLGISFTNCRFSYMPTDVFDGMLSLRHISVDNAKYLRIAEDIFTKNRKITHLTITNSDLETVPSLCALRSLQFINFTNNNIANFTNLGMNCANGVSLRQLKTVILSKNAFQTIDTKIGITAPNIWELDVDNCDISYIEHDVLHDLPYLGWLDLSNNSLTSLPPELLSNNDKLQVLAIGENPIEELPDDFLGWNTQLVVLGLSKTSLNDSIWESLSPLRSLRELQLADNNITRVDRTAMESLTHVEYLDLSGNEISNLNDQIFSRQDHLKTLLLNGNKIRNIEEHSFTGLSNLTKLDISRNDVSKVDNRSISILTALRHLNISHNNLSSVPNVAKLTHLTALDVGYNIIENVSEGTFGDLVSVEELNLSNNRIKEIPRHIFSIASRLERLDISNNEIEVIHQNSFRGPTNLRWLYMKNNKLKDINKILLHLPSLIHLDLSENEIATALYDGVFPTSLEFLSLAHNNISTIALYTFYKLNSIRTVDLRFNYLESIKPDALVMSPSVLTPTVIYLAGNELKCDCKLKWLRDIIDRPPVHGSLFIEDLNQLTCQAGFRIGQGTPLKEVDSQNMLCHYTQECDTRTCRCCDFDPCICKYNCPNPCECFHQKKKGADHFVVCSGKNITVPPRFPSITTDLRLDGNNLSVLRKLSFFSLISVEVIYLNDSGIQHMENGAFKGTSGLKRLFLDHNYLQEIRRDVFDWITNLTELHLENNLISFIEKGTFVNLLHLRKLYLDHNNLKEITNVIMYKEPPLRVLSLSENPWSCECDFLEKFYTFVLTHDAIIDRFSVECEEIAIPYSTYSVSFGGKWFSKEVMNIDMKYMCPHVNITLPVEENRTRERPIAQILIRSTYDHPYYVIIGISLFISFIMCIIGLIYRSYVQVYVYSKCGVRLKCNSHESEKLYDAFVSYSHKDSDFVEREIISRLEGGENEYNLCAHQRDNSPYNTSEVVDAIENSRRTIMVLSNNFIDHEWSQYDFQTSHHNALVNRQSSLIIVILHDINQKRLNKVLRLFLRISNKLRYDDPWFWDKLIYVMPENPVRKTPRDVVNLNETVIEKPPDVVPTSVGSSVDDEGYETPVSRSASRHDNEKFPSLESFSLHSVNNIYEEIGAKSTLDV</sequence>
<dbReference type="AlphaFoldDB" id="A0AA88XZ58"/>
<keyword evidence="8" id="KW-0677">Repeat</keyword>
<evidence type="ECO:0000256" key="8">
    <source>
        <dbReference type="ARBA" id="ARBA00022737"/>
    </source>
</evidence>
<keyword evidence="12" id="KW-0325">Glycoprotein</keyword>
<gene>
    <name evidence="17" type="ORF">FSP39_015467</name>
</gene>
<dbReference type="PANTHER" id="PTHR24365">
    <property type="entry name" value="TOLL-LIKE RECEPTOR"/>
    <property type="match status" value="1"/>
</dbReference>
<dbReference type="SUPFAM" id="SSF52058">
    <property type="entry name" value="L domain-like"/>
    <property type="match status" value="2"/>
</dbReference>
<dbReference type="GO" id="GO:0005886">
    <property type="term" value="C:plasma membrane"/>
    <property type="evidence" value="ECO:0007669"/>
    <property type="project" value="UniProtKB-SubCell"/>
</dbReference>
<dbReference type="Pfam" id="PF00560">
    <property type="entry name" value="LRR_1"/>
    <property type="match status" value="1"/>
</dbReference>
<dbReference type="Gene3D" id="3.40.50.10140">
    <property type="entry name" value="Toll/interleukin-1 receptor homology (TIR) domain"/>
    <property type="match status" value="1"/>
</dbReference>
<dbReference type="PROSITE" id="PS51450">
    <property type="entry name" value="LRR"/>
    <property type="match status" value="9"/>
</dbReference>
<feature type="signal peptide" evidence="15">
    <location>
        <begin position="1"/>
        <end position="24"/>
    </location>
</feature>
<dbReference type="FunFam" id="3.80.10.10:FF:001438">
    <property type="entry name" value="Uncharacterized protein"/>
    <property type="match status" value="1"/>
</dbReference>
<keyword evidence="11" id="KW-0675">Receptor</keyword>
<keyword evidence="7 15" id="KW-0732">Signal</keyword>
<feature type="domain" description="TIR" evidence="16">
    <location>
        <begin position="996"/>
        <end position="1129"/>
    </location>
</feature>
<dbReference type="Pfam" id="PF01582">
    <property type="entry name" value="TIR"/>
    <property type="match status" value="1"/>
</dbReference>
<dbReference type="EMBL" id="VSWD01000010">
    <property type="protein sequence ID" value="KAK3090885.1"/>
    <property type="molecule type" value="Genomic_DNA"/>
</dbReference>
<proteinExistence type="inferred from homology"/>
<dbReference type="Gene3D" id="3.80.10.10">
    <property type="entry name" value="Ribonuclease Inhibitor"/>
    <property type="match status" value="6"/>
</dbReference>
<keyword evidence="9 14" id="KW-1133">Transmembrane helix</keyword>
<dbReference type="Pfam" id="PF13855">
    <property type="entry name" value="LRR_8"/>
    <property type="match status" value="4"/>
</dbReference>
<feature type="transmembrane region" description="Helical" evidence="14">
    <location>
        <begin position="950"/>
        <end position="971"/>
    </location>
</feature>
<dbReference type="SMART" id="SM00255">
    <property type="entry name" value="TIR"/>
    <property type="match status" value="1"/>
</dbReference>
<evidence type="ECO:0000313" key="17">
    <source>
        <dbReference type="EMBL" id="KAK3090885.1"/>
    </source>
</evidence>
<evidence type="ECO:0000256" key="15">
    <source>
        <dbReference type="SAM" id="SignalP"/>
    </source>
</evidence>
<dbReference type="SUPFAM" id="SSF52200">
    <property type="entry name" value="Toll/Interleukin receptor TIR domain"/>
    <property type="match status" value="1"/>
</dbReference>
<evidence type="ECO:0000256" key="10">
    <source>
        <dbReference type="ARBA" id="ARBA00023136"/>
    </source>
</evidence>
<evidence type="ECO:0000256" key="4">
    <source>
        <dbReference type="ARBA" id="ARBA00022475"/>
    </source>
</evidence>
<keyword evidence="4" id="KW-1003">Cell membrane</keyword>
<comment type="similarity">
    <text evidence="3">Belongs to the Toll-like receptor family.</text>
</comment>
<dbReference type="InterPro" id="IPR035897">
    <property type="entry name" value="Toll_tir_struct_dom_sf"/>
</dbReference>
<dbReference type="SUPFAM" id="SSF52047">
    <property type="entry name" value="RNI-like"/>
    <property type="match status" value="1"/>
</dbReference>
<dbReference type="FunFam" id="3.80.10.10:FF:001164">
    <property type="entry name" value="GH01279p"/>
    <property type="match status" value="1"/>
</dbReference>
<comment type="subcellular location">
    <subcellularLocation>
        <location evidence="2">Cell membrane</location>
    </subcellularLocation>
    <subcellularLocation>
        <location evidence="1">Membrane</location>
        <topology evidence="1">Single-pass membrane protein</topology>
    </subcellularLocation>
</comment>
<organism evidence="17 18">
    <name type="scientific">Pinctada imbricata</name>
    <name type="common">Atlantic pearl-oyster</name>
    <name type="synonym">Pinctada martensii</name>
    <dbReference type="NCBI Taxonomy" id="66713"/>
    <lineage>
        <taxon>Eukaryota</taxon>
        <taxon>Metazoa</taxon>
        <taxon>Spiralia</taxon>
        <taxon>Lophotrochozoa</taxon>
        <taxon>Mollusca</taxon>
        <taxon>Bivalvia</taxon>
        <taxon>Autobranchia</taxon>
        <taxon>Pteriomorphia</taxon>
        <taxon>Pterioida</taxon>
        <taxon>Pterioidea</taxon>
        <taxon>Pteriidae</taxon>
        <taxon>Pinctada</taxon>
    </lineage>
</organism>
<keyword evidence="5" id="KW-0433">Leucine-rich repeat</keyword>
<reference evidence="17" key="1">
    <citation type="submission" date="2019-08" db="EMBL/GenBank/DDBJ databases">
        <title>The improved chromosome-level genome for the pearl oyster Pinctada fucata martensii using PacBio sequencing and Hi-C.</title>
        <authorList>
            <person name="Zheng Z."/>
        </authorList>
    </citation>
    <scope>NUCLEOTIDE SEQUENCE</scope>
    <source>
        <strain evidence="17">ZZ-2019</strain>
        <tissue evidence="17">Adductor muscle</tissue>
    </source>
</reference>
<evidence type="ECO:0000259" key="16">
    <source>
        <dbReference type="PROSITE" id="PS50104"/>
    </source>
</evidence>
<feature type="region of interest" description="Disordered" evidence="13">
    <location>
        <begin position="1153"/>
        <end position="1181"/>
    </location>
</feature>
<evidence type="ECO:0000256" key="14">
    <source>
        <dbReference type="SAM" id="Phobius"/>
    </source>
</evidence>
<evidence type="ECO:0000313" key="18">
    <source>
        <dbReference type="Proteomes" id="UP001186944"/>
    </source>
</evidence>
<evidence type="ECO:0000256" key="2">
    <source>
        <dbReference type="ARBA" id="ARBA00004236"/>
    </source>
</evidence>
<dbReference type="Pfam" id="PF13306">
    <property type="entry name" value="LRR_5"/>
    <property type="match status" value="1"/>
</dbReference>
<evidence type="ECO:0000256" key="3">
    <source>
        <dbReference type="ARBA" id="ARBA00009634"/>
    </source>
</evidence>
<dbReference type="GO" id="GO:0038023">
    <property type="term" value="F:signaling receptor activity"/>
    <property type="evidence" value="ECO:0007669"/>
    <property type="project" value="TreeGrafter"/>
</dbReference>
<evidence type="ECO:0000256" key="11">
    <source>
        <dbReference type="ARBA" id="ARBA00023170"/>
    </source>
</evidence>
<protein>
    <recommendedName>
        <fullName evidence="16">TIR domain-containing protein</fullName>
    </recommendedName>
</protein>
<dbReference type="GO" id="GO:0007165">
    <property type="term" value="P:signal transduction"/>
    <property type="evidence" value="ECO:0007669"/>
    <property type="project" value="InterPro"/>
</dbReference>
<evidence type="ECO:0000256" key="6">
    <source>
        <dbReference type="ARBA" id="ARBA00022692"/>
    </source>
</evidence>
<dbReference type="InterPro" id="IPR003591">
    <property type="entry name" value="Leu-rich_rpt_typical-subtyp"/>
</dbReference>
<keyword evidence="6 14" id="KW-0812">Transmembrane</keyword>
<dbReference type="SMART" id="SM00365">
    <property type="entry name" value="LRR_SD22"/>
    <property type="match status" value="8"/>
</dbReference>
<dbReference type="PRINTS" id="PR01537">
    <property type="entry name" value="INTRLKN1R1F"/>
</dbReference>
<keyword evidence="18" id="KW-1185">Reference proteome</keyword>